<organism evidence="1 2">
    <name type="scientific">Vibrio navarrensis</name>
    <dbReference type="NCBI Taxonomy" id="29495"/>
    <lineage>
        <taxon>Bacteria</taxon>
        <taxon>Pseudomonadati</taxon>
        <taxon>Pseudomonadota</taxon>
        <taxon>Gammaproteobacteria</taxon>
        <taxon>Vibrionales</taxon>
        <taxon>Vibrionaceae</taxon>
        <taxon>Vibrio</taxon>
    </lineage>
</organism>
<proteinExistence type="predicted"/>
<reference evidence="1 2" key="1">
    <citation type="submission" date="2020-11" db="EMBL/GenBank/DDBJ databases">
        <title>Complete and Circularized Genome Assembly of a human isolate of Vibrio navarrensis biotype pommerensis with MiSeq and MinION Sequence Data.</title>
        <authorList>
            <person name="Schwartz K."/>
            <person name="Borowiak M."/>
            <person name="Deneke C."/>
            <person name="Balau V."/>
            <person name="Metelmann C."/>
            <person name="Strauch E."/>
        </authorList>
    </citation>
    <scope>NUCLEOTIDE SEQUENCE [LARGE SCALE GENOMIC DNA]</scope>
    <source>
        <strain evidence="1 2">20-VB00237</strain>
    </source>
</reference>
<sequence length="361" mass="42018">MPQWKQTKRLGFVMQGIGLLSAVVYALSMPERDVAMATDSDPLSPMPVPYYLNLEQGEYARLIPRAQKQYALALCQGEDDWPLPYLAYDNQLLQEVLQKQNEFSQQAYLQSRLALLNERFRFKQERPFLRGELQTLLQRSTAEQSITFSAWLKKRMAKQLEQFQQLDHQLKVSQPWWPWADWPSEQHCLQWAKRVKNDGSLTAVPIYLTDNGSGKGIVIDDFFALLLEHQIDQYLARGDVQSAAKVWPQVIRFELLDARIWQDNIIAHIDEYLGFITLFGLDKTEAIAYAEAKLQQIDDIDYYPDDKAIMQRSVQYLRQQAALEPQLSAISGKNQHRLRCYQGKAPCLTVWQLYSQQEWQP</sequence>
<dbReference type="EMBL" id="CP065218">
    <property type="protein sequence ID" value="QPL56066.1"/>
    <property type="molecule type" value="Genomic_DNA"/>
</dbReference>
<gene>
    <name evidence="1" type="ORF">I3X05_18340</name>
</gene>
<protein>
    <submittedName>
        <fullName evidence="1">Uncharacterized protein</fullName>
    </submittedName>
</protein>
<dbReference type="Proteomes" id="UP000594435">
    <property type="component" value="Chromosome 2"/>
</dbReference>
<evidence type="ECO:0000313" key="1">
    <source>
        <dbReference type="EMBL" id="QPL56066.1"/>
    </source>
</evidence>
<name>A0AAJ4IG68_9VIBR</name>
<evidence type="ECO:0000313" key="2">
    <source>
        <dbReference type="Proteomes" id="UP000594435"/>
    </source>
</evidence>
<accession>A0AAJ4IG68</accession>
<dbReference type="AlphaFoldDB" id="A0AAJ4IG68"/>